<dbReference type="GO" id="GO:0008270">
    <property type="term" value="F:zinc ion binding"/>
    <property type="evidence" value="ECO:0007669"/>
    <property type="project" value="InterPro"/>
</dbReference>
<proteinExistence type="inferred from homology"/>
<keyword evidence="9" id="KW-0732">Signal</keyword>
<keyword evidence="6" id="KW-0482">Metalloprotease</keyword>
<dbReference type="Gene3D" id="3.40.630.10">
    <property type="entry name" value="Zn peptidases"/>
    <property type="match status" value="1"/>
</dbReference>
<feature type="region of interest" description="Disordered" evidence="8">
    <location>
        <begin position="166"/>
        <end position="194"/>
    </location>
</feature>
<dbReference type="SUPFAM" id="SSF53187">
    <property type="entry name" value="Zn-dependent exopeptidases"/>
    <property type="match status" value="1"/>
</dbReference>
<dbReference type="GO" id="GO:0006508">
    <property type="term" value="P:proteolysis"/>
    <property type="evidence" value="ECO:0007669"/>
    <property type="project" value="UniProtKB-KW"/>
</dbReference>
<evidence type="ECO:0000313" key="12">
    <source>
        <dbReference type="Proteomes" id="UP001139125"/>
    </source>
</evidence>
<evidence type="ECO:0000256" key="3">
    <source>
        <dbReference type="ARBA" id="ARBA00022670"/>
    </source>
</evidence>
<dbReference type="Pfam" id="PF00246">
    <property type="entry name" value="Peptidase_M14"/>
    <property type="match status" value="1"/>
</dbReference>
<keyword evidence="3" id="KW-0645">Protease</keyword>
<accession>A0A9X2REA8</accession>
<comment type="caution">
    <text evidence="11">The sequence shown here is derived from an EMBL/GenBank/DDBJ whole genome shotgun (WGS) entry which is preliminary data.</text>
</comment>
<comment type="similarity">
    <text evidence="2 7">Belongs to the peptidase M14 family.</text>
</comment>
<feature type="compositionally biased region" description="Basic and acidic residues" evidence="8">
    <location>
        <begin position="179"/>
        <end position="194"/>
    </location>
</feature>
<dbReference type="Proteomes" id="UP001139125">
    <property type="component" value="Unassembled WGS sequence"/>
</dbReference>
<dbReference type="AlphaFoldDB" id="A0A9X2REA8"/>
<dbReference type="PRINTS" id="PR00765">
    <property type="entry name" value="CRBOXYPTASEA"/>
</dbReference>
<feature type="signal peptide" evidence="9">
    <location>
        <begin position="1"/>
        <end position="26"/>
    </location>
</feature>
<dbReference type="PANTHER" id="PTHR11705:SF143">
    <property type="entry name" value="SLL0236 PROTEIN"/>
    <property type="match status" value="1"/>
</dbReference>
<gene>
    <name evidence="11" type="ORF">NM125_09565</name>
</gene>
<protein>
    <submittedName>
        <fullName evidence="11">M14 family metallopeptidase</fullName>
    </submittedName>
</protein>
<sequence length="581" mass="66167">MKKLTHFLLFTALVGLVWMQPSTVQGQITDGFFQAAGSPANPKVEASWNRYYTYETITDFTKELADAHPNLVKRESIGKSYEGRDIWLLTVSNFREGNADRKPAMYIDGNIHSNEIQGTEVSLYTAWYLAEMFGKNEFITQLLNEKTFYIAPTINPDGRENFFEAPNTASSPRSGMKPIDNDLDGKVNEDKYDDLNGDGSITYMRRKNPRGQFNPHPEYPELMQRVGDGEFGEYELLGSEGLDNDNDGRINEDAEGYYDPNRDWGWNWQPDYIQRGAHKYPFSLPENRAVMEFVMDHPNIAAGQSYHNAGGMMLRGPGAEEDRDTYNRSDVQVYDAIGEMGERLMPGYDYLVVFEDLYSVFGGELDWFYGSRGAFTFTNELWTPYEMFNEDGGGRYGEQVYEFNKYLLFNDALVEWEPYDHPQYGEIEIGGLKKNLGRAHPGFLLEQMAHRNMAFTIYHAYHTPQLVIDEISERDLGGGLKEVTAVITNTRMIPTHASQDLKYKITPPNYISIDGARVEAGMIVTNRALNQTIEQKHNPEKLAVDNIPGMDSVTVRWIISRGNNYTITVDSKKGGLVSRKK</sequence>
<evidence type="ECO:0000256" key="6">
    <source>
        <dbReference type="ARBA" id="ARBA00023049"/>
    </source>
</evidence>
<evidence type="ECO:0000256" key="2">
    <source>
        <dbReference type="ARBA" id="ARBA00005988"/>
    </source>
</evidence>
<evidence type="ECO:0000256" key="8">
    <source>
        <dbReference type="SAM" id="MobiDB-lite"/>
    </source>
</evidence>
<evidence type="ECO:0000256" key="1">
    <source>
        <dbReference type="ARBA" id="ARBA00001947"/>
    </source>
</evidence>
<organism evidence="11 12">
    <name type="scientific">Gracilimonas sediminicola</name>
    <dbReference type="NCBI Taxonomy" id="2952158"/>
    <lineage>
        <taxon>Bacteria</taxon>
        <taxon>Pseudomonadati</taxon>
        <taxon>Balneolota</taxon>
        <taxon>Balneolia</taxon>
        <taxon>Balneolales</taxon>
        <taxon>Balneolaceae</taxon>
        <taxon>Gracilimonas</taxon>
    </lineage>
</organism>
<dbReference type="RefSeq" id="WP_255134682.1">
    <property type="nucleotide sequence ID" value="NZ_JANDBC010000001.1"/>
</dbReference>
<evidence type="ECO:0000313" key="11">
    <source>
        <dbReference type="EMBL" id="MCP9291820.1"/>
    </source>
</evidence>
<feature type="active site" description="Proton donor/acceptor" evidence="7">
    <location>
        <position position="380"/>
    </location>
</feature>
<dbReference type="InterPro" id="IPR000834">
    <property type="entry name" value="Peptidase_M14"/>
</dbReference>
<dbReference type="GO" id="GO:0004181">
    <property type="term" value="F:metallocarboxypeptidase activity"/>
    <property type="evidence" value="ECO:0007669"/>
    <property type="project" value="InterPro"/>
</dbReference>
<evidence type="ECO:0000256" key="7">
    <source>
        <dbReference type="PROSITE-ProRule" id="PRU01379"/>
    </source>
</evidence>
<evidence type="ECO:0000256" key="4">
    <source>
        <dbReference type="ARBA" id="ARBA00022801"/>
    </source>
</evidence>
<comment type="cofactor">
    <cofactor evidence="1">
        <name>Zn(2+)</name>
        <dbReference type="ChEBI" id="CHEBI:29105"/>
    </cofactor>
</comment>
<dbReference type="EMBL" id="JANDBC010000001">
    <property type="protein sequence ID" value="MCP9291820.1"/>
    <property type="molecule type" value="Genomic_DNA"/>
</dbReference>
<keyword evidence="4" id="KW-0378">Hydrolase</keyword>
<feature type="domain" description="Peptidase M14" evidence="10">
    <location>
        <begin position="50"/>
        <end position="400"/>
    </location>
</feature>
<dbReference type="SMART" id="SM00631">
    <property type="entry name" value="Zn_pept"/>
    <property type="match status" value="1"/>
</dbReference>
<reference evidence="11" key="1">
    <citation type="submission" date="2022-06" db="EMBL/GenBank/DDBJ databases">
        <title>Gracilimonas sp. CAU 1638 isolated from sea sediment.</title>
        <authorList>
            <person name="Kim W."/>
        </authorList>
    </citation>
    <scope>NUCLEOTIDE SEQUENCE</scope>
    <source>
        <strain evidence="11">CAU 1638</strain>
    </source>
</reference>
<dbReference type="CDD" id="cd06905">
    <property type="entry name" value="M14-like"/>
    <property type="match status" value="1"/>
</dbReference>
<dbReference type="PROSITE" id="PS52035">
    <property type="entry name" value="PEPTIDASE_M14"/>
    <property type="match status" value="1"/>
</dbReference>
<keyword evidence="12" id="KW-1185">Reference proteome</keyword>
<dbReference type="GO" id="GO:0005615">
    <property type="term" value="C:extracellular space"/>
    <property type="evidence" value="ECO:0007669"/>
    <property type="project" value="TreeGrafter"/>
</dbReference>
<dbReference type="PANTHER" id="PTHR11705">
    <property type="entry name" value="PROTEASE FAMILY M14 CARBOXYPEPTIDASE A,B"/>
    <property type="match status" value="1"/>
</dbReference>
<name>A0A9X2REA8_9BACT</name>
<keyword evidence="5" id="KW-0862">Zinc</keyword>
<feature type="chain" id="PRO_5040884382" evidence="9">
    <location>
        <begin position="27"/>
        <end position="581"/>
    </location>
</feature>
<evidence type="ECO:0000256" key="9">
    <source>
        <dbReference type="SAM" id="SignalP"/>
    </source>
</evidence>
<evidence type="ECO:0000256" key="5">
    <source>
        <dbReference type="ARBA" id="ARBA00022833"/>
    </source>
</evidence>
<evidence type="ECO:0000259" key="10">
    <source>
        <dbReference type="PROSITE" id="PS52035"/>
    </source>
</evidence>